<keyword evidence="2" id="KW-1185">Reference proteome</keyword>
<comment type="caution">
    <text evidence="1">The sequence shown here is derived from an EMBL/GenBank/DDBJ whole genome shotgun (WGS) entry which is preliminary data.</text>
</comment>
<proteinExistence type="predicted"/>
<dbReference type="AlphaFoldDB" id="A0A9D4S6H3"/>
<dbReference type="Proteomes" id="UP000828390">
    <property type="component" value="Unassembled WGS sequence"/>
</dbReference>
<accession>A0A9D4S6H3</accession>
<name>A0A9D4S6H3_DREPO</name>
<dbReference type="EMBL" id="JAIWYP010000001">
    <property type="protein sequence ID" value="KAH3894404.1"/>
    <property type="molecule type" value="Genomic_DNA"/>
</dbReference>
<organism evidence="1 2">
    <name type="scientific">Dreissena polymorpha</name>
    <name type="common">Zebra mussel</name>
    <name type="synonym">Mytilus polymorpha</name>
    <dbReference type="NCBI Taxonomy" id="45954"/>
    <lineage>
        <taxon>Eukaryota</taxon>
        <taxon>Metazoa</taxon>
        <taxon>Spiralia</taxon>
        <taxon>Lophotrochozoa</taxon>
        <taxon>Mollusca</taxon>
        <taxon>Bivalvia</taxon>
        <taxon>Autobranchia</taxon>
        <taxon>Heteroconchia</taxon>
        <taxon>Euheterodonta</taxon>
        <taxon>Imparidentia</taxon>
        <taxon>Neoheterodontei</taxon>
        <taxon>Myida</taxon>
        <taxon>Dreissenoidea</taxon>
        <taxon>Dreissenidae</taxon>
        <taxon>Dreissena</taxon>
    </lineage>
</organism>
<evidence type="ECO:0000313" key="2">
    <source>
        <dbReference type="Proteomes" id="UP000828390"/>
    </source>
</evidence>
<protein>
    <submittedName>
        <fullName evidence="1">Uncharacterized protein</fullName>
    </submittedName>
</protein>
<reference evidence="1" key="1">
    <citation type="journal article" date="2019" name="bioRxiv">
        <title>The Genome of the Zebra Mussel, Dreissena polymorpha: A Resource for Invasive Species Research.</title>
        <authorList>
            <person name="McCartney M.A."/>
            <person name="Auch B."/>
            <person name="Kono T."/>
            <person name="Mallez S."/>
            <person name="Zhang Y."/>
            <person name="Obille A."/>
            <person name="Becker A."/>
            <person name="Abrahante J.E."/>
            <person name="Garbe J."/>
            <person name="Badalamenti J.P."/>
            <person name="Herman A."/>
            <person name="Mangelson H."/>
            <person name="Liachko I."/>
            <person name="Sullivan S."/>
            <person name="Sone E.D."/>
            <person name="Koren S."/>
            <person name="Silverstein K.A.T."/>
            <person name="Beckman K.B."/>
            <person name="Gohl D.M."/>
        </authorList>
    </citation>
    <scope>NUCLEOTIDE SEQUENCE</scope>
    <source>
        <strain evidence="1">Duluth1</strain>
        <tissue evidence="1">Whole animal</tissue>
    </source>
</reference>
<reference evidence="1" key="2">
    <citation type="submission" date="2020-11" db="EMBL/GenBank/DDBJ databases">
        <authorList>
            <person name="McCartney M.A."/>
            <person name="Auch B."/>
            <person name="Kono T."/>
            <person name="Mallez S."/>
            <person name="Becker A."/>
            <person name="Gohl D.M."/>
            <person name="Silverstein K.A.T."/>
            <person name="Koren S."/>
            <person name="Bechman K.B."/>
            <person name="Herman A."/>
            <person name="Abrahante J.E."/>
            <person name="Garbe J."/>
        </authorList>
    </citation>
    <scope>NUCLEOTIDE SEQUENCE</scope>
    <source>
        <strain evidence="1">Duluth1</strain>
        <tissue evidence="1">Whole animal</tissue>
    </source>
</reference>
<evidence type="ECO:0000313" key="1">
    <source>
        <dbReference type="EMBL" id="KAH3894404.1"/>
    </source>
</evidence>
<gene>
    <name evidence="1" type="ORF">DPMN_018561</name>
</gene>
<sequence length="140" mass="15129">MLLEQHIAAQAEILLLEQHLNAARPENCCSSSNMLLEQHLNAARAAFVSARAEVKLSIRHWTCTDIGGSDCGLNMPGIVVKSSITSRKVAKSGQRPLPGRLNFEIRKVEIVQKNREAENYNGRGMVRGLGLGVGLGLGLG</sequence>